<evidence type="ECO:0000256" key="6">
    <source>
        <dbReference type="ARBA" id="ARBA00023087"/>
    </source>
</evidence>
<dbReference type="PROSITE" id="PS51318">
    <property type="entry name" value="TAT"/>
    <property type="match status" value="1"/>
</dbReference>
<accession>A0A5P2D6B1</accession>
<evidence type="ECO:0000256" key="4">
    <source>
        <dbReference type="ARBA" id="ARBA00022729"/>
    </source>
</evidence>
<evidence type="ECO:0000256" key="9">
    <source>
        <dbReference type="SAM" id="Phobius"/>
    </source>
</evidence>
<feature type="compositionally biased region" description="Pro residues" evidence="8">
    <location>
        <begin position="171"/>
        <end position="181"/>
    </location>
</feature>
<keyword evidence="9" id="KW-0472">Membrane</keyword>
<evidence type="ECO:0000256" key="7">
    <source>
        <dbReference type="PROSITE-ProRule" id="PRU01232"/>
    </source>
</evidence>
<evidence type="ECO:0000313" key="11">
    <source>
        <dbReference type="EMBL" id="QES50674.1"/>
    </source>
</evidence>
<dbReference type="InterPro" id="IPR005528">
    <property type="entry name" value="ChpA-H"/>
</dbReference>
<evidence type="ECO:0000256" key="5">
    <source>
        <dbReference type="ARBA" id="ARBA00022889"/>
    </source>
</evidence>
<feature type="domain" description="Chaplin" evidence="10">
    <location>
        <begin position="124"/>
        <end position="164"/>
    </location>
</feature>
<proteinExistence type="predicted"/>
<dbReference type="Proteomes" id="UP000325211">
    <property type="component" value="Chromosome"/>
</dbReference>
<keyword evidence="2" id="KW-0134">Cell wall</keyword>
<dbReference type="AlphaFoldDB" id="A0A5P2D6B1"/>
<evidence type="ECO:0000259" key="10">
    <source>
        <dbReference type="PROSITE" id="PS51884"/>
    </source>
</evidence>
<dbReference type="OrthoDB" id="3544424at2"/>
<feature type="region of interest" description="Disordered" evidence="8">
    <location>
        <begin position="81"/>
        <end position="131"/>
    </location>
</feature>
<dbReference type="EMBL" id="CP029190">
    <property type="protein sequence ID" value="QES50674.1"/>
    <property type="molecule type" value="Genomic_DNA"/>
</dbReference>
<dbReference type="GO" id="GO:0007155">
    <property type="term" value="P:cell adhesion"/>
    <property type="evidence" value="ECO:0007669"/>
    <property type="project" value="UniProtKB-KW"/>
</dbReference>
<protein>
    <recommendedName>
        <fullName evidence="10">Chaplin domain-containing protein</fullName>
    </recommendedName>
</protein>
<gene>
    <name evidence="11" type="ORF">DEJ50_25395</name>
</gene>
<keyword evidence="3" id="KW-0964">Secreted</keyword>
<keyword evidence="9" id="KW-1133">Transmembrane helix</keyword>
<feature type="domain" description="Chaplin" evidence="10">
    <location>
        <begin position="40"/>
        <end position="80"/>
    </location>
</feature>
<feature type="compositionally biased region" description="Gly residues" evidence="8">
    <location>
        <begin position="104"/>
        <end position="113"/>
    </location>
</feature>
<dbReference type="PROSITE" id="PS51884">
    <property type="entry name" value="CHAPLIN"/>
    <property type="match status" value="2"/>
</dbReference>
<dbReference type="InterPro" id="IPR006311">
    <property type="entry name" value="TAT_signal"/>
</dbReference>
<evidence type="ECO:0000256" key="2">
    <source>
        <dbReference type="ARBA" id="ARBA00022512"/>
    </source>
</evidence>
<evidence type="ECO:0000256" key="3">
    <source>
        <dbReference type="ARBA" id="ARBA00022525"/>
    </source>
</evidence>
<keyword evidence="4" id="KW-0732">Signal</keyword>
<comment type="subcellular location">
    <subcellularLocation>
        <location evidence="1">Secreted</location>
        <location evidence="1">Cell wall</location>
    </subcellularLocation>
</comment>
<keyword evidence="5" id="KW-0130">Cell adhesion</keyword>
<feature type="region of interest" description="Disordered" evidence="8">
    <location>
        <begin position="158"/>
        <end position="181"/>
    </location>
</feature>
<dbReference type="Pfam" id="PF03777">
    <property type="entry name" value="ChpA-C"/>
    <property type="match status" value="2"/>
</dbReference>
<sequence length="236" mass="22939">MRQGRRNGLIAAVVVGGAASVGAGGLAFADAEAGGRAERSPGVLAGNLVQLPVHVPVNVCGNTVNVVGLLNPAAGNTCVNAEGKGKGSGPAHSGPRSTGHPSKPGGGHAGNRGGAVAEGRGKDSPGVLSGNGIQLPVQLPVNVSGNSVNVVGIGNSAHGNESVNGTRPVTPAQPPVRPPTAPRPVTLPAPAPAPVQPEGSALAQTGADGMGYLLPGGGALVLGGVLLYRRFRLNQA</sequence>
<feature type="transmembrane region" description="Helical" evidence="9">
    <location>
        <begin position="210"/>
        <end position="228"/>
    </location>
</feature>
<organism evidence="11 12">
    <name type="scientific">Streptomyces venezuelae</name>
    <dbReference type="NCBI Taxonomy" id="54571"/>
    <lineage>
        <taxon>Bacteria</taxon>
        <taxon>Bacillati</taxon>
        <taxon>Actinomycetota</taxon>
        <taxon>Actinomycetes</taxon>
        <taxon>Kitasatosporales</taxon>
        <taxon>Streptomycetaceae</taxon>
        <taxon>Streptomyces</taxon>
    </lineage>
</organism>
<evidence type="ECO:0000256" key="1">
    <source>
        <dbReference type="ARBA" id="ARBA00004191"/>
    </source>
</evidence>
<name>A0A5P2D6B1_STRVZ</name>
<dbReference type="NCBIfam" id="TIGR01167">
    <property type="entry name" value="LPXTG_anchor"/>
    <property type="match status" value="1"/>
</dbReference>
<evidence type="ECO:0000256" key="8">
    <source>
        <dbReference type="SAM" id="MobiDB-lite"/>
    </source>
</evidence>
<keyword evidence="9" id="KW-0812">Transmembrane</keyword>
<dbReference type="RefSeq" id="WP_150210422.1">
    <property type="nucleotide sequence ID" value="NZ_CP029190.1"/>
</dbReference>
<keyword evidence="6 7" id="KW-0034">Amyloid</keyword>
<reference evidence="11 12" key="1">
    <citation type="submission" date="2018-05" db="EMBL/GenBank/DDBJ databases">
        <title>Streptomyces venezuelae.</title>
        <authorList>
            <person name="Kim W."/>
            <person name="Lee N."/>
            <person name="Cho B.-K."/>
        </authorList>
    </citation>
    <scope>NUCLEOTIDE SEQUENCE [LARGE SCALE GENOMIC DNA]</scope>
    <source>
        <strain evidence="11 12">ATCC 21782</strain>
    </source>
</reference>
<evidence type="ECO:0000313" key="12">
    <source>
        <dbReference type="Proteomes" id="UP000325211"/>
    </source>
</evidence>